<comment type="subcellular location">
    <subcellularLocation>
        <location evidence="1">Cell membrane</location>
        <topology evidence="1">Multi-pass membrane protein</topology>
    </subcellularLocation>
</comment>
<feature type="transmembrane region" description="Helical" evidence="9">
    <location>
        <begin position="66"/>
        <end position="85"/>
    </location>
</feature>
<dbReference type="EMBL" id="CP014323">
    <property type="protein sequence ID" value="AMJ96770.1"/>
    <property type="molecule type" value="Genomic_DNA"/>
</dbReference>
<evidence type="ECO:0000256" key="8">
    <source>
        <dbReference type="SAM" id="MobiDB-lite"/>
    </source>
</evidence>
<evidence type="ECO:0000313" key="10">
    <source>
        <dbReference type="EMBL" id="AMJ96770.1"/>
    </source>
</evidence>
<feature type="compositionally biased region" description="Acidic residues" evidence="8">
    <location>
        <begin position="538"/>
        <end position="561"/>
    </location>
</feature>
<dbReference type="AlphaFoldDB" id="A0A126PVC6"/>
<evidence type="ECO:0000256" key="5">
    <source>
        <dbReference type="ARBA" id="ARBA00022692"/>
    </source>
</evidence>
<dbReference type="GO" id="GO:0005886">
    <property type="term" value="C:plasma membrane"/>
    <property type="evidence" value="ECO:0007669"/>
    <property type="project" value="UniProtKB-SubCell"/>
</dbReference>
<dbReference type="InterPro" id="IPR018093">
    <property type="entry name" value="BCCT_CS"/>
</dbReference>
<feature type="transmembrane region" description="Helical" evidence="9">
    <location>
        <begin position="467"/>
        <end position="489"/>
    </location>
</feature>
<keyword evidence="3" id="KW-0813">Transport</keyword>
<feature type="transmembrane region" description="Helical" evidence="9">
    <location>
        <begin position="427"/>
        <end position="455"/>
    </location>
</feature>
<keyword evidence="4" id="KW-1003">Cell membrane</keyword>
<feature type="transmembrane region" description="Helical" evidence="9">
    <location>
        <begin position="370"/>
        <end position="393"/>
    </location>
</feature>
<feature type="transmembrane region" description="Helical" evidence="9">
    <location>
        <begin position="248"/>
        <end position="267"/>
    </location>
</feature>
<dbReference type="PANTHER" id="PTHR30047:SF7">
    <property type="entry name" value="HIGH-AFFINITY CHOLINE TRANSPORT PROTEIN"/>
    <property type="match status" value="1"/>
</dbReference>
<dbReference type="PANTHER" id="PTHR30047">
    <property type="entry name" value="HIGH-AFFINITY CHOLINE TRANSPORT PROTEIN-RELATED"/>
    <property type="match status" value="1"/>
</dbReference>
<evidence type="ECO:0000256" key="1">
    <source>
        <dbReference type="ARBA" id="ARBA00004651"/>
    </source>
</evidence>
<feature type="transmembrane region" description="Helical" evidence="9">
    <location>
        <begin position="340"/>
        <end position="358"/>
    </location>
</feature>
<evidence type="ECO:0000256" key="3">
    <source>
        <dbReference type="ARBA" id="ARBA00022448"/>
    </source>
</evidence>
<feature type="transmembrane region" description="Helical" evidence="9">
    <location>
        <begin position="28"/>
        <end position="46"/>
    </location>
</feature>
<gene>
    <name evidence="10" type="ORF">AVL55_00390</name>
</gene>
<feature type="transmembrane region" description="Helical" evidence="9">
    <location>
        <begin position="105"/>
        <end position="126"/>
    </location>
</feature>
<feature type="transmembrane region" description="Helical" evidence="9">
    <location>
        <begin position="155"/>
        <end position="178"/>
    </location>
</feature>
<keyword evidence="7 9" id="KW-0472">Membrane</keyword>
<reference evidence="10 11" key="1">
    <citation type="submission" date="2015-12" db="EMBL/GenBank/DDBJ databases">
        <authorList>
            <person name="Shamseldin A."/>
            <person name="Moawad H."/>
            <person name="Abd El-Rahim W.M."/>
            <person name="Sadowsky M.J."/>
        </authorList>
    </citation>
    <scope>NUCLEOTIDE SEQUENCE [LARGE SCALE GENOMIC DNA]</scope>
    <source>
        <strain evidence="10 11">D7</strain>
    </source>
</reference>
<evidence type="ECO:0000313" key="11">
    <source>
        <dbReference type="Proteomes" id="UP000063991"/>
    </source>
</evidence>
<sequence>MSSNTRDAASSKAIIKQEGAFSVIDKPTFFGSLILLLSVTIPLIIWPDQGAQWVAAAKDFVTSKLGALYLLLGVGAGGFMVYIMFSDIGQIKLGDPEEKPEFSPVSWAAMLFCAGIGASILYWSMIEWVYYYQAPPFHIEGETPEAAKWAAAYGIFHWGPLAWAIYLIPAVPIAYFYYVRNHSVLKISEALMPVIGEKMAHGWLGKIIDISFIFGMLGGGATTLGLAAPMINEGVHELFGVPKSLTTQVLVLVTCTAIFGYSAYVGLKKGIKLLSDINFWLAVGLLLFIFIVGPTLFMANTGLDALGRVLSNIIKMATWLEPFAEFNGFQNTHFPQDWTIFYWAWWLVFAPSVGLFIARISRGRTIRTMVAGSMFFGTMGCFLFFMVMGNYGLYLQLSGELDVVSILNQESPTAAIFAMLHTLPLDYIVIFVFTLLALIFTATTFDSISYILAAVVQKEVDEEPLRWNRLFWAFALSFMPIVLMFVGGLETLQTASIIGGVPLLAVALMLCIAIVRAANYDMRYQPDYSVKEINIGEFPDDDPWSEEGTWDIDEEGEESDGETPIAAKPKQRTPKDHVEGDPHSRPSRL</sequence>
<feature type="region of interest" description="Disordered" evidence="8">
    <location>
        <begin position="538"/>
        <end position="589"/>
    </location>
</feature>
<feature type="transmembrane region" description="Helical" evidence="9">
    <location>
        <begin position="495"/>
        <end position="515"/>
    </location>
</feature>
<name>A0A126PVC6_ALTMA</name>
<evidence type="ECO:0000256" key="4">
    <source>
        <dbReference type="ARBA" id="ARBA00022475"/>
    </source>
</evidence>
<dbReference type="PROSITE" id="PS01303">
    <property type="entry name" value="BCCT"/>
    <property type="match status" value="1"/>
</dbReference>
<dbReference type="RefSeq" id="WP_061093892.1">
    <property type="nucleotide sequence ID" value="NZ_CP014323.1"/>
</dbReference>
<dbReference type="NCBIfam" id="TIGR00842">
    <property type="entry name" value="bcct"/>
    <property type="match status" value="1"/>
</dbReference>
<dbReference type="OrthoDB" id="9775735at2"/>
<organism evidence="10 11">
    <name type="scientific">Alteromonas macleodii</name>
    <name type="common">Pseudoalteromonas macleodii</name>
    <dbReference type="NCBI Taxonomy" id="28108"/>
    <lineage>
        <taxon>Bacteria</taxon>
        <taxon>Pseudomonadati</taxon>
        <taxon>Pseudomonadota</taxon>
        <taxon>Gammaproteobacteria</taxon>
        <taxon>Alteromonadales</taxon>
        <taxon>Alteromonadaceae</taxon>
        <taxon>Alteromonas/Salinimonas group</taxon>
        <taxon>Alteromonas</taxon>
    </lineage>
</organism>
<dbReference type="GO" id="GO:0022857">
    <property type="term" value="F:transmembrane transporter activity"/>
    <property type="evidence" value="ECO:0007669"/>
    <property type="project" value="InterPro"/>
</dbReference>
<keyword evidence="6 9" id="KW-1133">Transmembrane helix</keyword>
<feature type="transmembrane region" description="Helical" evidence="9">
    <location>
        <begin position="279"/>
        <end position="299"/>
    </location>
</feature>
<comment type="similarity">
    <text evidence="2">Belongs to the BCCT transporter (TC 2.A.15) family.</text>
</comment>
<protein>
    <submittedName>
        <fullName evidence="10">Choline transporter</fullName>
    </submittedName>
</protein>
<feature type="compositionally biased region" description="Basic and acidic residues" evidence="8">
    <location>
        <begin position="573"/>
        <end position="589"/>
    </location>
</feature>
<evidence type="ECO:0000256" key="7">
    <source>
        <dbReference type="ARBA" id="ARBA00023136"/>
    </source>
</evidence>
<feature type="transmembrane region" description="Helical" evidence="9">
    <location>
        <begin position="207"/>
        <end position="228"/>
    </location>
</feature>
<accession>A0A126PVC6</accession>
<evidence type="ECO:0000256" key="6">
    <source>
        <dbReference type="ARBA" id="ARBA00022989"/>
    </source>
</evidence>
<dbReference type="InterPro" id="IPR000060">
    <property type="entry name" value="BCCT_transptr"/>
</dbReference>
<dbReference type="Proteomes" id="UP000063991">
    <property type="component" value="Chromosome"/>
</dbReference>
<dbReference type="Pfam" id="PF02028">
    <property type="entry name" value="BCCT"/>
    <property type="match status" value="1"/>
</dbReference>
<evidence type="ECO:0000256" key="2">
    <source>
        <dbReference type="ARBA" id="ARBA00005658"/>
    </source>
</evidence>
<evidence type="ECO:0000256" key="9">
    <source>
        <dbReference type="SAM" id="Phobius"/>
    </source>
</evidence>
<proteinExistence type="inferred from homology"/>
<keyword evidence="5 9" id="KW-0812">Transmembrane</keyword>